<proteinExistence type="inferred from homology"/>
<protein>
    <submittedName>
        <fullName evidence="8">AI-2E family transporter</fullName>
    </submittedName>
</protein>
<comment type="similarity">
    <text evidence="2">Belongs to the autoinducer-2 exporter (AI-2E) (TC 2.A.86) family.</text>
</comment>
<dbReference type="InterPro" id="IPR002549">
    <property type="entry name" value="AI-2E-like"/>
</dbReference>
<feature type="compositionally biased region" description="Basic and acidic residues" evidence="6">
    <location>
        <begin position="422"/>
        <end position="437"/>
    </location>
</feature>
<feature type="transmembrane region" description="Helical" evidence="7">
    <location>
        <begin position="83"/>
        <end position="106"/>
    </location>
</feature>
<dbReference type="PANTHER" id="PTHR21716:SF4">
    <property type="entry name" value="TRANSMEMBRANE PROTEIN 245"/>
    <property type="match status" value="1"/>
</dbReference>
<evidence type="ECO:0000256" key="3">
    <source>
        <dbReference type="ARBA" id="ARBA00022692"/>
    </source>
</evidence>
<keyword evidence="3 7" id="KW-0812">Transmembrane</keyword>
<evidence type="ECO:0000313" key="8">
    <source>
        <dbReference type="EMBL" id="MFC6823405.1"/>
    </source>
</evidence>
<dbReference type="Proteomes" id="UP001596408">
    <property type="component" value="Unassembled WGS sequence"/>
</dbReference>
<feature type="transmembrane region" description="Helical" evidence="7">
    <location>
        <begin position="233"/>
        <end position="253"/>
    </location>
</feature>
<evidence type="ECO:0000256" key="4">
    <source>
        <dbReference type="ARBA" id="ARBA00022989"/>
    </source>
</evidence>
<feature type="transmembrane region" description="Helical" evidence="7">
    <location>
        <begin position="172"/>
        <end position="193"/>
    </location>
</feature>
<feature type="transmembrane region" description="Helical" evidence="7">
    <location>
        <begin position="33"/>
        <end position="63"/>
    </location>
</feature>
<evidence type="ECO:0000256" key="1">
    <source>
        <dbReference type="ARBA" id="ARBA00004141"/>
    </source>
</evidence>
<comment type="subcellular location">
    <subcellularLocation>
        <location evidence="1">Membrane</location>
        <topology evidence="1">Multi-pass membrane protein</topology>
    </subcellularLocation>
</comment>
<keyword evidence="9" id="KW-1185">Reference proteome</keyword>
<feature type="transmembrane region" description="Helical" evidence="7">
    <location>
        <begin position="265"/>
        <end position="285"/>
    </location>
</feature>
<name>A0ABD5TX26_9EURY</name>
<sequence>MTDETDTNRSTGLRERGSAALDGIEFRRGRVTLWILAVFLIGVLLFVSWKYVGTVVLGLFAYYVTRPVFHRMLNRTSSRTGAVVASLLLVALPVMVLIGWTLIVAVRAVQNFGSEGTLGQLEDALTPYFDIEASVEGLETTIEQVIADPSQLNQLNIGAITTNLVDVLSTSAVILLNGALHLFIALVIVFYLLRDGHRIAEWARDTFLEPGGVVDAYLRAVDRDLKNVYFGNILNALFTGLLGAMTYSILNIFAPEGVAIPEAALIGLLAGAASLIPVIGIKLIWVPTGLYLVGLSLVVGPETLWFPAVFIAVSVVIVDYIPDQLLRPYVSGRSLHVGAVMIAYTLGPLLFGWYGIFLGPLVLVVVFEFGRIVFPWLIDPDRPVTDADSLAETDEAERSEAEESASDAGERESSADSAGGRDVTDTGRRETGDSAGE</sequence>
<reference evidence="8 9" key="1">
    <citation type="journal article" date="2019" name="Int. J. Syst. Evol. Microbiol.">
        <title>The Global Catalogue of Microorganisms (GCM) 10K type strain sequencing project: providing services to taxonomists for standard genome sequencing and annotation.</title>
        <authorList>
            <consortium name="The Broad Institute Genomics Platform"/>
            <consortium name="The Broad Institute Genome Sequencing Center for Infectious Disease"/>
            <person name="Wu L."/>
            <person name="Ma J."/>
        </authorList>
    </citation>
    <scope>NUCLEOTIDE SEQUENCE [LARGE SCALE GENOMIC DNA]</scope>
    <source>
        <strain evidence="8 9">YIM 94188</strain>
    </source>
</reference>
<keyword evidence="5 7" id="KW-0472">Membrane</keyword>
<accession>A0ABD5TX26</accession>
<dbReference type="EMBL" id="JBHSXH010000001">
    <property type="protein sequence ID" value="MFC6823405.1"/>
    <property type="molecule type" value="Genomic_DNA"/>
</dbReference>
<evidence type="ECO:0000256" key="7">
    <source>
        <dbReference type="SAM" id="Phobius"/>
    </source>
</evidence>
<organism evidence="8 9">
    <name type="scientific">Halopelagius fulvigenes</name>
    <dbReference type="NCBI Taxonomy" id="1198324"/>
    <lineage>
        <taxon>Archaea</taxon>
        <taxon>Methanobacteriati</taxon>
        <taxon>Methanobacteriota</taxon>
        <taxon>Stenosarchaea group</taxon>
        <taxon>Halobacteria</taxon>
        <taxon>Halobacteriales</taxon>
        <taxon>Haloferacaceae</taxon>
    </lineage>
</organism>
<dbReference type="Pfam" id="PF01594">
    <property type="entry name" value="AI-2E_transport"/>
    <property type="match status" value="1"/>
</dbReference>
<gene>
    <name evidence="8" type="ORF">ACFQEV_00070</name>
</gene>
<dbReference type="RefSeq" id="WP_379691832.1">
    <property type="nucleotide sequence ID" value="NZ_JBHSXH010000001.1"/>
</dbReference>
<evidence type="ECO:0000256" key="2">
    <source>
        <dbReference type="ARBA" id="ARBA00009773"/>
    </source>
</evidence>
<dbReference type="GO" id="GO:0016020">
    <property type="term" value="C:membrane"/>
    <property type="evidence" value="ECO:0007669"/>
    <property type="project" value="UniProtKB-SubCell"/>
</dbReference>
<evidence type="ECO:0000256" key="6">
    <source>
        <dbReference type="SAM" id="MobiDB-lite"/>
    </source>
</evidence>
<dbReference type="AlphaFoldDB" id="A0ABD5TX26"/>
<evidence type="ECO:0000313" key="9">
    <source>
        <dbReference type="Proteomes" id="UP001596408"/>
    </source>
</evidence>
<evidence type="ECO:0000256" key="5">
    <source>
        <dbReference type="ARBA" id="ARBA00023136"/>
    </source>
</evidence>
<feature type="region of interest" description="Disordered" evidence="6">
    <location>
        <begin position="387"/>
        <end position="437"/>
    </location>
</feature>
<comment type="caution">
    <text evidence="8">The sequence shown here is derived from an EMBL/GenBank/DDBJ whole genome shotgun (WGS) entry which is preliminary data.</text>
</comment>
<keyword evidence="4 7" id="KW-1133">Transmembrane helix</keyword>
<dbReference type="PANTHER" id="PTHR21716">
    <property type="entry name" value="TRANSMEMBRANE PROTEIN"/>
    <property type="match status" value="1"/>
</dbReference>